<protein>
    <recommendedName>
        <fullName evidence="3">MMPL family transporter</fullName>
    </recommendedName>
</protein>
<proteinExistence type="predicted"/>
<comment type="caution">
    <text evidence="1">The sequence shown here is derived from an EMBL/GenBank/DDBJ whole genome shotgun (WGS) entry which is preliminary data.</text>
</comment>
<gene>
    <name evidence="1" type="ORF">WN67_24320</name>
</gene>
<organism evidence="1 2">
    <name type="scientific">Mycolicibacterium obuense</name>
    <dbReference type="NCBI Taxonomy" id="1807"/>
    <lineage>
        <taxon>Bacteria</taxon>
        <taxon>Bacillati</taxon>
        <taxon>Actinomycetota</taxon>
        <taxon>Actinomycetes</taxon>
        <taxon>Mycobacteriales</taxon>
        <taxon>Mycobacteriaceae</taxon>
        <taxon>Mycolicibacterium</taxon>
    </lineage>
</organism>
<dbReference type="Proteomes" id="UP000034150">
    <property type="component" value="Unassembled WGS sequence"/>
</dbReference>
<accession>A0A0M2JWT9</accession>
<evidence type="ECO:0008006" key="3">
    <source>
        <dbReference type="Google" id="ProtNLM"/>
    </source>
</evidence>
<evidence type="ECO:0000313" key="2">
    <source>
        <dbReference type="Proteomes" id="UP000034150"/>
    </source>
</evidence>
<dbReference type="AlphaFoldDB" id="A0A0M2JWT9"/>
<dbReference type="EMBL" id="LAUZ02000077">
    <property type="protein sequence ID" value="KKE99365.1"/>
    <property type="molecule type" value="Genomic_DNA"/>
</dbReference>
<feature type="non-terminal residue" evidence="1">
    <location>
        <position position="71"/>
    </location>
</feature>
<reference evidence="1 2" key="1">
    <citation type="journal article" date="2015" name="Genome Announc.">
        <title>Draft Genome Sequence of Mycobacterium obuense Strain UC1, Isolated from Patient Sputum.</title>
        <authorList>
            <person name="Greninger A.L."/>
            <person name="Cunningham G."/>
            <person name="Hsu E.D."/>
            <person name="Yu J.M."/>
            <person name="Chiu C.Y."/>
            <person name="Miller S."/>
        </authorList>
    </citation>
    <scope>NUCLEOTIDE SEQUENCE [LARGE SCALE GENOMIC DNA]</scope>
    <source>
        <strain evidence="1 2">UC1</strain>
    </source>
</reference>
<evidence type="ECO:0000313" key="1">
    <source>
        <dbReference type="EMBL" id="KKE99365.1"/>
    </source>
</evidence>
<keyword evidence="2" id="KW-1185">Reference proteome</keyword>
<sequence length="71" mass="7071">MSRRLSWLIALVILIASGAALGLLSGGSSGEQSPVPVPAGAESTRADALRADFPGGDKAPALLVLTRTDGA</sequence>
<name>A0A0M2JWT9_9MYCO</name>